<sequence length="140" mass="15229">MSSVKDLFEQMVNSQIPVSVISGIVTAVRPDEDTCDVQPQSADAEVFDVALLNGIYPAVGAEVLIGLVENRLVDTFLISADKITHYRLATEQESLLTVLQDLIKLIQAMVFTTNSGPTIKLLNSAQFDLLAKRLPNLLTA</sequence>
<accession>A0ABQ1ULW1</accession>
<comment type="caution">
    <text evidence="1">The sequence shown here is derived from an EMBL/GenBank/DDBJ whole genome shotgun (WGS) entry which is preliminary data.</text>
</comment>
<evidence type="ECO:0000313" key="1">
    <source>
        <dbReference type="EMBL" id="GGF22211.1"/>
    </source>
</evidence>
<protein>
    <submittedName>
        <fullName evidence="1">Uncharacterized protein</fullName>
    </submittedName>
</protein>
<dbReference type="Proteomes" id="UP000632273">
    <property type="component" value="Unassembled WGS sequence"/>
</dbReference>
<dbReference type="EMBL" id="BMHT01000007">
    <property type="protein sequence ID" value="GGF22211.1"/>
    <property type="molecule type" value="Genomic_DNA"/>
</dbReference>
<evidence type="ECO:0000313" key="2">
    <source>
        <dbReference type="Proteomes" id="UP000632273"/>
    </source>
</evidence>
<dbReference type="RefSeq" id="WP_188815568.1">
    <property type="nucleotide sequence ID" value="NZ_BMHT01000007.1"/>
</dbReference>
<organism evidence="1 2">
    <name type="scientific">Hymenobacter cavernae</name>
    <dbReference type="NCBI Taxonomy" id="2044852"/>
    <lineage>
        <taxon>Bacteria</taxon>
        <taxon>Pseudomonadati</taxon>
        <taxon>Bacteroidota</taxon>
        <taxon>Cytophagia</taxon>
        <taxon>Cytophagales</taxon>
        <taxon>Hymenobacteraceae</taxon>
        <taxon>Hymenobacter</taxon>
    </lineage>
</organism>
<gene>
    <name evidence="1" type="ORF">GCM10011383_37300</name>
</gene>
<proteinExistence type="predicted"/>
<reference evidence="2" key="1">
    <citation type="journal article" date="2019" name="Int. J. Syst. Evol. Microbiol.">
        <title>The Global Catalogue of Microorganisms (GCM) 10K type strain sequencing project: providing services to taxonomists for standard genome sequencing and annotation.</title>
        <authorList>
            <consortium name="The Broad Institute Genomics Platform"/>
            <consortium name="The Broad Institute Genome Sequencing Center for Infectious Disease"/>
            <person name="Wu L."/>
            <person name="Ma J."/>
        </authorList>
    </citation>
    <scope>NUCLEOTIDE SEQUENCE [LARGE SCALE GENOMIC DNA]</scope>
    <source>
        <strain evidence="2">CGMCC 1.15197</strain>
    </source>
</reference>
<keyword evidence="2" id="KW-1185">Reference proteome</keyword>
<name>A0ABQ1ULW1_9BACT</name>